<keyword evidence="3" id="KW-1185">Reference proteome</keyword>
<sequence length="285" mass="29821">MPLDLQALHAIALPDRAERLELRAALLYALSIGHGAADLAAVYEGAGLRLAPTLPLVLGDPGPWWDKAALGLPPGGPLHGEQALWLHAPVPLDMPLLSSNRVVGWRPLRGGHGLMTVERQTRRADTGALLATSRAGLIWRDVGQGEAWACPDCVLPPLPESAPSDRAPDVAVACAIPAEAALLYRLNGDMNPLHVDPAAARAAGFDRPILHGLATLGHVMTALGRVWGDAVPGALAVRFAAPVYPGDRLAISAWRDGAALRFSADVAGRAVLSQGRAHLSFSPAP</sequence>
<name>A0ABW9XB95_9SPHN</name>
<evidence type="ECO:0000313" key="2">
    <source>
        <dbReference type="EMBL" id="NBC35760.1"/>
    </source>
</evidence>
<dbReference type="RefSeq" id="WP_161716998.1">
    <property type="nucleotide sequence ID" value="NZ_JAAAPO010000001.1"/>
</dbReference>
<organism evidence="2 3">
    <name type="scientific">Novosphingobium ovatum</name>
    <dbReference type="NCBI Taxonomy" id="1908523"/>
    <lineage>
        <taxon>Bacteria</taxon>
        <taxon>Pseudomonadati</taxon>
        <taxon>Pseudomonadota</taxon>
        <taxon>Alphaproteobacteria</taxon>
        <taxon>Sphingomonadales</taxon>
        <taxon>Sphingomonadaceae</taxon>
        <taxon>Novosphingobium</taxon>
    </lineage>
</organism>
<dbReference type="Gene3D" id="3.10.129.10">
    <property type="entry name" value="Hotdog Thioesterase"/>
    <property type="match status" value="1"/>
</dbReference>
<comment type="caution">
    <text evidence="2">The sequence shown here is derived from an EMBL/GenBank/DDBJ whole genome shotgun (WGS) entry which is preliminary data.</text>
</comment>
<evidence type="ECO:0000259" key="1">
    <source>
        <dbReference type="Pfam" id="PF01575"/>
    </source>
</evidence>
<dbReference type="InterPro" id="IPR029069">
    <property type="entry name" value="HotDog_dom_sf"/>
</dbReference>
<dbReference type="EMBL" id="JAAAPO010000001">
    <property type="protein sequence ID" value="NBC35760.1"/>
    <property type="molecule type" value="Genomic_DNA"/>
</dbReference>
<accession>A0ABW9XB95</accession>
<protein>
    <submittedName>
        <fullName evidence="2">3-alpha,7-alpha, 12-alpha-trihydroxy-5-beta-cholest-24-enoyl-CoA hydratase</fullName>
    </submittedName>
</protein>
<gene>
    <name evidence="2" type="ORF">GTZ99_04220</name>
</gene>
<dbReference type="PANTHER" id="PTHR13078:SF56">
    <property type="entry name" value="PEROXISOMAL MULTIFUNCTIONAL ENZYME TYPE 2"/>
    <property type="match status" value="1"/>
</dbReference>
<dbReference type="Pfam" id="PF01575">
    <property type="entry name" value="MaoC_dehydratas"/>
    <property type="match status" value="1"/>
</dbReference>
<reference evidence="3" key="1">
    <citation type="submission" date="2020-01" db="EMBL/GenBank/DDBJ databases">
        <title>Sphingomonas sp. strain CSW-10.</title>
        <authorList>
            <person name="Chen W.-M."/>
        </authorList>
    </citation>
    <scope>NUCLEOTIDE SEQUENCE [LARGE SCALE GENOMIC DNA]</scope>
    <source>
        <strain evidence="3">FSY-8</strain>
    </source>
</reference>
<dbReference type="InterPro" id="IPR002539">
    <property type="entry name" value="MaoC-like_dom"/>
</dbReference>
<dbReference type="PANTHER" id="PTHR13078">
    <property type="entry name" value="PEROXISOMAL MULTIFUNCTIONAL ENZYME TYPE 2-RELATED"/>
    <property type="match status" value="1"/>
</dbReference>
<dbReference type="Proteomes" id="UP000753724">
    <property type="component" value="Unassembled WGS sequence"/>
</dbReference>
<proteinExistence type="predicted"/>
<dbReference type="SUPFAM" id="SSF54637">
    <property type="entry name" value="Thioesterase/thiol ester dehydrase-isomerase"/>
    <property type="match status" value="2"/>
</dbReference>
<feature type="domain" description="MaoC-like" evidence="1">
    <location>
        <begin position="168"/>
        <end position="262"/>
    </location>
</feature>
<evidence type="ECO:0000313" key="3">
    <source>
        <dbReference type="Proteomes" id="UP000753724"/>
    </source>
</evidence>